<comment type="caution">
    <text evidence="1">The sequence shown here is derived from an EMBL/GenBank/DDBJ whole genome shotgun (WGS) entry which is preliminary data.</text>
</comment>
<reference evidence="1 2" key="1">
    <citation type="submission" date="2020-08" db="EMBL/GenBank/DDBJ databases">
        <title>Putative novel bacterial strains isolated from necrotic wheat leaf tissues caused by Xanthomonas translucens.</title>
        <authorList>
            <person name="Tambong J.T."/>
        </authorList>
    </citation>
    <scope>NUCLEOTIDE SEQUENCE [LARGE SCALE GENOMIC DNA]</scope>
    <source>
        <strain evidence="1 2">DOAB 1069</strain>
    </source>
</reference>
<evidence type="ECO:0000313" key="2">
    <source>
        <dbReference type="Proteomes" id="UP000651852"/>
    </source>
</evidence>
<evidence type="ECO:0008006" key="3">
    <source>
        <dbReference type="Google" id="ProtNLM"/>
    </source>
</evidence>
<keyword evidence="2" id="KW-1185">Reference proteome</keyword>
<dbReference type="SUPFAM" id="SSF53448">
    <property type="entry name" value="Nucleotide-diphospho-sugar transferases"/>
    <property type="match status" value="1"/>
</dbReference>
<dbReference type="Proteomes" id="UP000651852">
    <property type="component" value="Unassembled WGS sequence"/>
</dbReference>
<dbReference type="InterPro" id="IPR029044">
    <property type="entry name" value="Nucleotide-diphossugar_trans"/>
</dbReference>
<dbReference type="EMBL" id="JACONW010000115">
    <property type="protein sequence ID" value="MBC3952059.1"/>
    <property type="molecule type" value="Genomic_DNA"/>
</dbReference>
<proteinExistence type="predicted"/>
<dbReference type="RefSeq" id="WP_187522558.1">
    <property type="nucleotide sequence ID" value="NZ_JACONW010000115.1"/>
</dbReference>
<accession>A0ABR7B4H8</accession>
<sequence length="364" mass="41963">MSLISPSENKTSTPQLIYLVFGAQTYHQEAVFSIASALACKRQQPDQAFDIQVFTDDPLPYQNLPIRIRALDAETRKAWSEPHGYHFRAKHVVVRLVLEESERALLIDTDTIFNTTPYALFDRVKPGTLLCNAIAGSYGSNRESKLYKALASTLQSRGLADDQMPMINSGVIGLTRDDAQLLDRSIALMDEFYPLANKAYSLEEFCLGMAAYNNMQIEQCTDLVHHYWSRKQLFRAKINAWLLEHADDPAHSKAQDDTRRVSTVVPRPPAWQRSMYKTATLFAPREQRQFALEILYGCYTHRNKFDRACCTVWWDKARENAEKRQKQPMESVQLEQWLNHWVLRTLLGPRREAVHKHLMQGSDR</sequence>
<dbReference type="Gene3D" id="3.90.550.10">
    <property type="entry name" value="Spore Coat Polysaccharide Biosynthesis Protein SpsA, Chain A"/>
    <property type="match status" value="1"/>
</dbReference>
<name>A0ABR7B4H8_9PSED</name>
<organism evidence="1 2">
    <name type="scientific">Pseudomonas folii</name>
    <dbReference type="NCBI Taxonomy" id="2762593"/>
    <lineage>
        <taxon>Bacteria</taxon>
        <taxon>Pseudomonadati</taxon>
        <taxon>Pseudomonadota</taxon>
        <taxon>Gammaproteobacteria</taxon>
        <taxon>Pseudomonadales</taxon>
        <taxon>Pseudomonadaceae</taxon>
        <taxon>Pseudomonas</taxon>
    </lineage>
</organism>
<evidence type="ECO:0000313" key="1">
    <source>
        <dbReference type="EMBL" id="MBC3952059.1"/>
    </source>
</evidence>
<gene>
    <name evidence="1" type="ORF">H8S59_19980</name>
</gene>
<protein>
    <recommendedName>
        <fullName evidence="3">Nucleotide-diphospho-sugar transferase</fullName>
    </recommendedName>
</protein>